<dbReference type="InterPro" id="IPR051265">
    <property type="entry name" value="HIBADH-related_NP60_sf"/>
</dbReference>
<evidence type="ECO:0000313" key="7">
    <source>
        <dbReference type="EMBL" id="CAA9243285.1"/>
    </source>
</evidence>
<evidence type="ECO:0000259" key="5">
    <source>
        <dbReference type="Pfam" id="PF03446"/>
    </source>
</evidence>
<keyword evidence="2 7" id="KW-0560">Oxidoreductase</keyword>
<evidence type="ECO:0000256" key="2">
    <source>
        <dbReference type="ARBA" id="ARBA00023002"/>
    </source>
</evidence>
<dbReference type="GO" id="GO:0051287">
    <property type="term" value="F:NAD binding"/>
    <property type="evidence" value="ECO:0007669"/>
    <property type="project" value="InterPro"/>
</dbReference>
<dbReference type="EMBL" id="CADCTB010000113">
    <property type="protein sequence ID" value="CAA9243285.1"/>
    <property type="molecule type" value="Genomic_DNA"/>
</dbReference>
<dbReference type="AlphaFoldDB" id="A0A6J4I688"/>
<organism evidence="7">
    <name type="scientific">uncultured Acidimicrobiales bacterium</name>
    <dbReference type="NCBI Taxonomy" id="310071"/>
    <lineage>
        <taxon>Bacteria</taxon>
        <taxon>Bacillati</taxon>
        <taxon>Actinomycetota</taxon>
        <taxon>Acidimicrobiia</taxon>
        <taxon>Acidimicrobiales</taxon>
        <taxon>environmental samples</taxon>
    </lineage>
</organism>
<dbReference type="InterPro" id="IPR013328">
    <property type="entry name" value="6PGD_dom2"/>
</dbReference>
<dbReference type="SUPFAM" id="SSF48179">
    <property type="entry name" value="6-phosphogluconate dehydrogenase C-terminal domain-like"/>
    <property type="match status" value="1"/>
</dbReference>
<dbReference type="Pfam" id="PF14833">
    <property type="entry name" value="NAD_binding_11"/>
    <property type="match status" value="1"/>
</dbReference>
<evidence type="ECO:0000256" key="1">
    <source>
        <dbReference type="ARBA" id="ARBA00009080"/>
    </source>
</evidence>
<dbReference type="InterPro" id="IPR015815">
    <property type="entry name" value="HIBADH-related"/>
</dbReference>
<dbReference type="InterPro" id="IPR006115">
    <property type="entry name" value="6PGDH_NADP-bd"/>
</dbReference>
<evidence type="ECO:0000259" key="6">
    <source>
        <dbReference type="Pfam" id="PF14833"/>
    </source>
</evidence>
<dbReference type="SUPFAM" id="SSF51735">
    <property type="entry name" value="NAD(P)-binding Rossmann-fold domains"/>
    <property type="match status" value="1"/>
</dbReference>
<gene>
    <name evidence="7" type="ORF">AVDCRST_MAG10-1798</name>
</gene>
<feature type="domain" description="6-phosphogluconate dehydrogenase NADP-binding" evidence="5">
    <location>
        <begin position="4"/>
        <end position="155"/>
    </location>
</feature>
<accession>A0A6J4I688</accession>
<dbReference type="InterPro" id="IPR036291">
    <property type="entry name" value="NAD(P)-bd_dom_sf"/>
</dbReference>
<feature type="active site" evidence="4">
    <location>
        <position position="169"/>
    </location>
</feature>
<dbReference type="GO" id="GO:0050661">
    <property type="term" value="F:NADP binding"/>
    <property type="evidence" value="ECO:0007669"/>
    <property type="project" value="InterPro"/>
</dbReference>
<dbReference type="InterPro" id="IPR008927">
    <property type="entry name" value="6-PGluconate_DH-like_C_sf"/>
</dbReference>
<dbReference type="PANTHER" id="PTHR43580:SF2">
    <property type="entry name" value="CYTOKINE-LIKE NUCLEAR FACTOR N-PAC"/>
    <property type="match status" value="1"/>
</dbReference>
<comment type="similarity">
    <text evidence="1">Belongs to the HIBADH-related family.</text>
</comment>
<name>A0A6J4I688_9ACTN</name>
<dbReference type="EC" id="1.1.1.60" evidence="7"/>
<feature type="domain" description="3-hydroxyisobutyrate dehydrogenase-like NAD-binding" evidence="6">
    <location>
        <begin position="163"/>
        <end position="279"/>
    </location>
</feature>
<dbReference type="PANTHER" id="PTHR43580">
    <property type="entry name" value="OXIDOREDUCTASE GLYR1-RELATED"/>
    <property type="match status" value="1"/>
</dbReference>
<dbReference type="GO" id="GO:0008679">
    <property type="term" value="F:2-hydroxy-3-oxopropionate reductase activity"/>
    <property type="evidence" value="ECO:0007669"/>
    <property type="project" value="UniProtKB-EC"/>
</dbReference>
<dbReference type="InterPro" id="IPR029154">
    <property type="entry name" value="HIBADH-like_NADP-bd"/>
</dbReference>
<dbReference type="Gene3D" id="3.40.50.720">
    <property type="entry name" value="NAD(P)-binding Rossmann-like Domain"/>
    <property type="match status" value="1"/>
</dbReference>
<reference evidence="7" key="1">
    <citation type="submission" date="2020-02" db="EMBL/GenBank/DDBJ databases">
        <authorList>
            <person name="Meier V. D."/>
        </authorList>
    </citation>
    <scope>NUCLEOTIDE SEQUENCE</scope>
    <source>
        <strain evidence="7">AVDCRST_MAG10</strain>
    </source>
</reference>
<evidence type="ECO:0000256" key="4">
    <source>
        <dbReference type="PIRSR" id="PIRSR000103-1"/>
    </source>
</evidence>
<keyword evidence="3" id="KW-0520">NAD</keyword>
<sequence length="294" mass="29593">MTKAAFCGLGRMGVPMAARLLEAGHDVAVWNRTPERGASLVENGASQATSPAEAAAGAEVVITMLADPQALELVVFGEDGVAAGVRPGCAFVEMSTIGVDAVLSLAARLPDGVDMLDAPVLGSVPQATDGTLKIFVGGDETVLERCRPVLEAMGTPRHLGALGAGAAMKLVANSTLGVLMCGLAEALALADALGLEEAAVLDVLAESPIGATVKSKRTKVESGVYEPNFTLALAAKDLGLVTSAAEAAALELRLAPAAQAWLERAATSGLGDLDYSAVIADVRGRPASGGSPPT</sequence>
<dbReference type="Pfam" id="PF03446">
    <property type="entry name" value="NAD_binding_2"/>
    <property type="match status" value="1"/>
</dbReference>
<dbReference type="Gene3D" id="1.10.1040.10">
    <property type="entry name" value="N-(1-d-carboxylethyl)-l-norvaline Dehydrogenase, domain 2"/>
    <property type="match status" value="1"/>
</dbReference>
<dbReference type="PIRSF" id="PIRSF000103">
    <property type="entry name" value="HIBADH"/>
    <property type="match status" value="1"/>
</dbReference>
<proteinExistence type="inferred from homology"/>
<evidence type="ECO:0000256" key="3">
    <source>
        <dbReference type="ARBA" id="ARBA00023027"/>
    </source>
</evidence>
<protein>
    <submittedName>
        <fullName evidence="7">2-hydroxy-3-oxopropionate reductase</fullName>
        <ecNumber evidence="7">1.1.1.60</ecNumber>
    </submittedName>
</protein>